<evidence type="ECO:0000256" key="1">
    <source>
        <dbReference type="SAM" id="Phobius"/>
    </source>
</evidence>
<gene>
    <name evidence="2" type="ORF">GCM10007884_42460</name>
    <name evidence="3" type="ORF">GGR33_005068</name>
</gene>
<reference evidence="2" key="1">
    <citation type="journal article" date="2014" name="Int. J. Syst. Evol. Microbiol.">
        <title>Complete genome of a new Firmicutes species belonging to the dominant human colonic microbiota ('Ruminococcus bicirculans') reveals two chromosomes and a selective capacity to utilize plant glucans.</title>
        <authorList>
            <consortium name="NISC Comparative Sequencing Program"/>
            <person name="Wegmann U."/>
            <person name="Louis P."/>
            <person name="Goesmann A."/>
            <person name="Henrissat B."/>
            <person name="Duncan S.H."/>
            <person name="Flint H.J."/>
        </authorList>
    </citation>
    <scope>NUCLEOTIDE SEQUENCE</scope>
    <source>
        <strain evidence="2">NBRC 107710</strain>
    </source>
</reference>
<accession>A0A7W6APE1</accession>
<proteinExistence type="predicted"/>
<dbReference type="EMBL" id="JACIDN010000013">
    <property type="protein sequence ID" value="MBB3905529.1"/>
    <property type="molecule type" value="Genomic_DNA"/>
</dbReference>
<dbReference type="Proteomes" id="UP000517759">
    <property type="component" value="Unassembled WGS sequence"/>
</dbReference>
<reference evidence="3 4" key="3">
    <citation type="submission" date="2020-08" db="EMBL/GenBank/DDBJ databases">
        <title>Genomic Encyclopedia of Type Strains, Phase IV (KMG-IV): sequencing the most valuable type-strain genomes for metagenomic binning, comparative biology and taxonomic classification.</title>
        <authorList>
            <person name="Goeker M."/>
        </authorList>
    </citation>
    <scope>NUCLEOTIDE SEQUENCE [LARGE SCALE GENOMIC DNA]</scope>
    <source>
        <strain evidence="3 4">DSM 24105</strain>
    </source>
</reference>
<feature type="transmembrane region" description="Helical" evidence="1">
    <location>
        <begin position="12"/>
        <end position="33"/>
    </location>
</feature>
<keyword evidence="1" id="KW-1133">Transmembrane helix</keyword>
<name>A0A7W6APE1_9HYPH</name>
<reference evidence="2" key="4">
    <citation type="submission" date="2023-01" db="EMBL/GenBank/DDBJ databases">
        <title>Draft genome sequence of Methylobacterium brachythecii strain NBRC 107710.</title>
        <authorList>
            <person name="Sun Q."/>
            <person name="Mori K."/>
        </authorList>
    </citation>
    <scope>NUCLEOTIDE SEQUENCE</scope>
    <source>
        <strain evidence="2">NBRC 107710</strain>
    </source>
</reference>
<feature type="transmembrane region" description="Helical" evidence="1">
    <location>
        <begin position="45"/>
        <end position="63"/>
    </location>
</feature>
<sequence>MNAIKTIVHELGGLVVDDVGFALAVVVWIALVWLLSDFILSPSPWVPTMFFVGLGTIVLESVMRRSRAAANAGDAIPPLPAPLQ</sequence>
<dbReference type="AlphaFoldDB" id="A0A7W6APE1"/>
<reference evidence="5" key="2">
    <citation type="journal article" date="2019" name="Int. J. Syst. Evol. Microbiol.">
        <title>The Global Catalogue of Microorganisms (GCM) 10K type strain sequencing project: providing services to taxonomists for standard genome sequencing and annotation.</title>
        <authorList>
            <consortium name="The Broad Institute Genomics Platform"/>
            <consortium name="The Broad Institute Genome Sequencing Center for Infectious Disease"/>
            <person name="Wu L."/>
            <person name="Ma J."/>
        </authorList>
    </citation>
    <scope>NUCLEOTIDE SEQUENCE [LARGE SCALE GENOMIC DNA]</scope>
    <source>
        <strain evidence="5">NBRC 107710</strain>
    </source>
</reference>
<evidence type="ECO:0000313" key="2">
    <source>
        <dbReference type="EMBL" id="GLS46254.1"/>
    </source>
</evidence>
<protein>
    <submittedName>
        <fullName evidence="3">Uncharacterized protein</fullName>
    </submittedName>
</protein>
<dbReference type="Proteomes" id="UP001156881">
    <property type="component" value="Unassembled WGS sequence"/>
</dbReference>
<dbReference type="EMBL" id="BSPG01000037">
    <property type="protein sequence ID" value="GLS46254.1"/>
    <property type="molecule type" value="Genomic_DNA"/>
</dbReference>
<evidence type="ECO:0000313" key="3">
    <source>
        <dbReference type="EMBL" id="MBB3905529.1"/>
    </source>
</evidence>
<keyword evidence="5" id="KW-1185">Reference proteome</keyword>
<comment type="caution">
    <text evidence="3">The sequence shown here is derived from an EMBL/GenBank/DDBJ whole genome shotgun (WGS) entry which is preliminary data.</text>
</comment>
<keyword evidence="1" id="KW-0472">Membrane</keyword>
<evidence type="ECO:0000313" key="4">
    <source>
        <dbReference type="Proteomes" id="UP000517759"/>
    </source>
</evidence>
<evidence type="ECO:0000313" key="5">
    <source>
        <dbReference type="Proteomes" id="UP001156881"/>
    </source>
</evidence>
<dbReference type="RefSeq" id="WP_183513387.1">
    <property type="nucleotide sequence ID" value="NZ_BSPG01000037.1"/>
</dbReference>
<keyword evidence="1" id="KW-0812">Transmembrane</keyword>
<organism evidence="3 4">
    <name type="scientific">Methylobacterium brachythecii</name>
    <dbReference type="NCBI Taxonomy" id="1176177"/>
    <lineage>
        <taxon>Bacteria</taxon>
        <taxon>Pseudomonadati</taxon>
        <taxon>Pseudomonadota</taxon>
        <taxon>Alphaproteobacteria</taxon>
        <taxon>Hyphomicrobiales</taxon>
        <taxon>Methylobacteriaceae</taxon>
        <taxon>Methylobacterium</taxon>
    </lineage>
</organism>